<evidence type="ECO:0000313" key="2">
    <source>
        <dbReference type="EMBL" id="TGK49501.1"/>
    </source>
</evidence>
<evidence type="ECO:0000313" key="3">
    <source>
        <dbReference type="EMBL" id="TGL01196.1"/>
    </source>
</evidence>
<dbReference type="EMBL" id="RQFT01000017">
    <property type="protein sequence ID" value="TGL01196.1"/>
    <property type="molecule type" value="Genomic_DNA"/>
</dbReference>
<dbReference type="Pfam" id="PF07603">
    <property type="entry name" value="Lcl_C"/>
    <property type="match status" value="1"/>
</dbReference>
<dbReference type="Proteomes" id="UP000297617">
    <property type="component" value="Unassembled WGS sequence"/>
</dbReference>
<proteinExistence type="predicted"/>
<gene>
    <name evidence="2" type="ORF">EHQ10_08565</name>
    <name evidence="3" type="ORF">EHQ43_19135</name>
</gene>
<keyword evidence="4" id="KW-1185">Reference proteome</keyword>
<dbReference type="AlphaFoldDB" id="A0A7I0IHE4"/>
<evidence type="ECO:0000313" key="4">
    <source>
        <dbReference type="Proteomes" id="UP000297617"/>
    </source>
</evidence>
<accession>A0A7I0IHE4</accession>
<protein>
    <submittedName>
        <fullName evidence="3">DUF1566 domain-containing protein</fullName>
    </submittedName>
</protein>
<feature type="domain" description="Lcl C-terminal" evidence="1">
    <location>
        <begin position="111"/>
        <end position="258"/>
    </location>
</feature>
<dbReference type="EMBL" id="RQFD01000012">
    <property type="protein sequence ID" value="TGK49501.1"/>
    <property type="molecule type" value="Genomic_DNA"/>
</dbReference>
<dbReference type="Proteomes" id="UP000297641">
    <property type="component" value="Unassembled WGS sequence"/>
</dbReference>
<reference evidence="3 5" key="2">
    <citation type="journal article" date="2019" name="PLoS Negl. Trop. Dis.">
        <title>Revisiting the worldwide diversity of Leptospira species in the environment.</title>
        <authorList>
            <person name="Vincent A.T."/>
            <person name="Schiettekatte O."/>
            <person name="Bourhy P."/>
            <person name="Veyrier F.J."/>
            <person name="Picardeau M."/>
        </authorList>
    </citation>
    <scope>NUCLEOTIDE SEQUENCE [LARGE SCALE GENOMIC DNA]</scope>
    <source>
        <strain evidence="3 5">201800273</strain>
        <strain evidence="2">201800295</strain>
    </source>
</reference>
<comment type="caution">
    <text evidence="3">The sequence shown here is derived from an EMBL/GenBank/DDBJ whole genome shotgun (WGS) entry which is preliminary data.</text>
</comment>
<sequence length="261" mass="28509">MGETKLQILMKRILVRFSLFILLISLFVSGNCSPLYYLLFQTTTSKKDSGGSIQSTLTLLALVQLNQSVRYPWGTFTDNRDGTVLFIGNAGTFGGQVYTETTLTYAKCSSGQTWLQESNSCSPEVPNQVFYCPTNDNSCNDIGTFLLNNSTSAAYTYCDTLELGGRSNWRVATKNELKLTVACSENPTDIPVDDDLAGCGSVKRYFLNTTIFPLAGAGAIGPYWTANAQTSGVAWYIDYMRGYTTGSGKAFARSVRCVSEP</sequence>
<dbReference type="InterPro" id="IPR011460">
    <property type="entry name" value="Lcl_C"/>
</dbReference>
<reference evidence="2" key="1">
    <citation type="submission" date="2018-10" db="EMBL/GenBank/DDBJ databases">
        <authorList>
            <person name="Vincent A.T."/>
            <person name="Schiettekatte O."/>
            <person name="Bourhy P."/>
            <person name="Veyrier F.J."/>
            <person name="Picardeau M."/>
        </authorList>
    </citation>
    <scope>NUCLEOTIDE SEQUENCE</scope>
    <source>
        <strain evidence="2">201800295</strain>
    </source>
</reference>
<organism evidence="3 5">
    <name type="scientific">Leptospira bouyouniensis</name>
    <dbReference type="NCBI Taxonomy" id="2484911"/>
    <lineage>
        <taxon>Bacteria</taxon>
        <taxon>Pseudomonadati</taxon>
        <taxon>Spirochaetota</taxon>
        <taxon>Spirochaetia</taxon>
        <taxon>Leptospirales</taxon>
        <taxon>Leptospiraceae</taxon>
        <taxon>Leptospira</taxon>
    </lineage>
</organism>
<evidence type="ECO:0000259" key="1">
    <source>
        <dbReference type="Pfam" id="PF07603"/>
    </source>
</evidence>
<evidence type="ECO:0000313" key="5">
    <source>
        <dbReference type="Proteomes" id="UP000297641"/>
    </source>
</evidence>
<dbReference type="RefSeq" id="WP_135753857.1">
    <property type="nucleotide sequence ID" value="NZ_RQFD01000012.1"/>
</dbReference>
<name>A0A7I0IHE4_9LEPT</name>